<dbReference type="Pfam" id="PF13692">
    <property type="entry name" value="Glyco_trans_1_4"/>
    <property type="match status" value="1"/>
</dbReference>
<evidence type="ECO:0000313" key="1">
    <source>
        <dbReference type="EMBL" id="SDH34499.1"/>
    </source>
</evidence>
<keyword evidence="1" id="KW-0808">Transferase</keyword>
<dbReference type="Proteomes" id="UP000199258">
    <property type="component" value="Unassembled WGS sequence"/>
</dbReference>
<organism evidence="1 2">
    <name type="scientific">Arthrobacter subterraneus</name>
    <dbReference type="NCBI Taxonomy" id="335973"/>
    <lineage>
        <taxon>Bacteria</taxon>
        <taxon>Bacillati</taxon>
        <taxon>Actinomycetota</taxon>
        <taxon>Actinomycetes</taxon>
        <taxon>Micrococcales</taxon>
        <taxon>Micrococcaceae</taxon>
        <taxon>Arthrobacter</taxon>
    </lineage>
</organism>
<dbReference type="STRING" id="335973.SAMN04488693_1013"/>
<dbReference type="AlphaFoldDB" id="A0A1G8BMQ3"/>
<dbReference type="GO" id="GO:0016740">
    <property type="term" value="F:transferase activity"/>
    <property type="evidence" value="ECO:0007669"/>
    <property type="project" value="UniProtKB-KW"/>
</dbReference>
<accession>A0A1G8BMQ3</accession>
<dbReference type="OrthoDB" id="9813214at2"/>
<keyword evidence="2" id="KW-1185">Reference proteome</keyword>
<protein>
    <submittedName>
        <fullName evidence="1">Glycosyltransferase involved in cell wall bisynthesis</fullName>
    </submittedName>
</protein>
<evidence type="ECO:0000313" key="2">
    <source>
        <dbReference type="Proteomes" id="UP000199258"/>
    </source>
</evidence>
<proteinExistence type="predicted"/>
<sequence>MQDGVRTEARLNAMKPRLLILCFSPLRRDPRVLRQIALLGDSYDVSTCGFGLAPDGVSEHFEIPDSSTGWWPADVRFAGALLVGRQFERFYRNEPRVRKALSLIQRGAFDVIIANDLNTVPLAALLAPTKGFHADLHEWEPRIPGSGFKWRAMGLPYAHWQLRQVRRAHSVTTVNEGLAESYATEYGITADVVTNAAEFADCNPVDTHSPLRLVHSGGSNPGRRIDIMIDAMRGVEGATLDLMLMSTGAGTIESLKAYAKDIPNVRFREPVPFADMIPTLQQYDVGISMLPPTSFNNTMALPNKLFEYVQARLAVVVGPSPEMARIVQKHALGVVSGDFTPDSLREAIRSLTTANVDRFKANSHAAARELSSEKAVRPWSEAIDAIAGGGRVLTDKQD</sequence>
<dbReference type="SUPFAM" id="SSF53756">
    <property type="entry name" value="UDP-Glycosyltransferase/glycogen phosphorylase"/>
    <property type="match status" value="1"/>
</dbReference>
<dbReference type="EMBL" id="FNDT01000001">
    <property type="protein sequence ID" value="SDH34499.1"/>
    <property type="molecule type" value="Genomic_DNA"/>
</dbReference>
<gene>
    <name evidence="1" type="ORF">SAMN04488693_1013</name>
</gene>
<name>A0A1G8BMQ3_9MICC</name>
<reference evidence="1 2" key="1">
    <citation type="submission" date="2016-10" db="EMBL/GenBank/DDBJ databases">
        <authorList>
            <person name="de Groot N.N."/>
        </authorList>
    </citation>
    <scope>NUCLEOTIDE SEQUENCE [LARGE SCALE GENOMIC DNA]</scope>
    <source>
        <strain evidence="1 2">NP_1H</strain>
    </source>
</reference>
<dbReference type="Gene3D" id="3.40.50.2000">
    <property type="entry name" value="Glycogen Phosphorylase B"/>
    <property type="match status" value="1"/>
</dbReference>